<keyword evidence="1" id="KW-1133">Transmembrane helix</keyword>
<feature type="transmembrane region" description="Helical" evidence="1">
    <location>
        <begin position="20"/>
        <end position="40"/>
    </location>
</feature>
<proteinExistence type="predicted"/>
<sequence length="202" mass="24045">MQVMSMINLLSSYFIPSTNLCYKLLISYFMIMTVMIPLIIMSIHPVTLMLLLILFSLLVSMKIKFIYSNFWFSYMLFLAMIGGVLIMFLYLTSTASNEKIKINLSYLILILFTMFCMLIMFMSITLYYDLYSMSLTMNNNINMNQNFFLTTNNWSNMMSYKSLNMFNDTYKMSLMIMMYLLFTLYTLMKLCMKMYGPLRQFM</sequence>
<evidence type="ECO:0000313" key="2">
    <source>
        <dbReference type="EMBL" id="WAK85078.1"/>
    </source>
</evidence>
<feature type="transmembrane region" description="Helical" evidence="1">
    <location>
        <begin position="104"/>
        <end position="128"/>
    </location>
</feature>
<geneLocation type="mitochondrion" evidence="2"/>
<evidence type="ECO:0000256" key="1">
    <source>
        <dbReference type="SAM" id="Phobius"/>
    </source>
</evidence>
<keyword evidence="1" id="KW-0812">Transmembrane</keyword>
<keyword evidence="2" id="KW-0496">Mitochondrion</keyword>
<dbReference type="RefSeq" id="YP_010596819.1">
    <property type="nucleotide sequence ID" value="NC_069641.1"/>
</dbReference>
<protein>
    <submittedName>
        <fullName evidence="2">NADH dehydrogenase subunit 6</fullName>
    </submittedName>
</protein>
<accession>A0A9E8Z0Z4</accession>
<dbReference type="CTD" id="4541"/>
<reference evidence="2" key="1">
    <citation type="submission" date="2022-04" db="EMBL/GenBank/DDBJ databases">
        <authorList>
            <person name="Niu G."/>
            <person name="Wei M."/>
        </authorList>
    </citation>
    <scope>NUCLEOTIDE SEQUENCE</scope>
</reference>
<dbReference type="AlphaFoldDB" id="A0A9E8Z0Z4"/>
<keyword evidence="1" id="KW-0472">Membrane</keyword>
<dbReference type="EMBL" id="ON153182">
    <property type="protein sequence ID" value="WAK85078.1"/>
    <property type="molecule type" value="Genomic_DNA"/>
</dbReference>
<name>A0A9E8Z0Z4_9HYME</name>
<dbReference type="GeneID" id="77607855"/>
<feature type="transmembrane region" description="Helical" evidence="1">
    <location>
        <begin position="172"/>
        <end position="192"/>
    </location>
</feature>
<organism evidence="2">
    <name type="scientific">Stenocephus fraxini</name>
    <dbReference type="NCBI Taxonomy" id="2963023"/>
    <lineage>
        <taxon>Eukaryota</taxon>
        <taxon>Metazoa</taxon>
        <taxon>Ecdysozoa</taxon>
        <taxon>Arthropoda</taxon>
        <taxon>Hexapoda</taxon>
        <taxon>Insecta</taxon>
        <taxon>Pterygota</taxon>
        <taxon>Neoptera</taxon>
        <taxon>Endopterygota</taxon>
        <taxon>Hymenoptera</taxon>
        <taxon>Cephoidea</taxon>
        <taxon>Cephidae</taxon>
        <taxon>Stenocephus</taxon>
    </lineage>
</organism>
<feature type="transmembrane region" description="Helical" evidence="1">
    <location>
        <begin position="71"/>
        <end position="92"/>
    </location>
</feature>
<gene>
    <name evidence="2" type="primary">ND6</name>
</gene>